<accession>A0ABU4RMI2</accession>
<reference evidence="1 2" key="1">
    <citation type="submission" date="2023-11" db="EMBL/GenBank/DDBJ databases">
        <authorList>
            <person name="Bao R."/>
        </authorList>
    </citation>
    <scope>NUCLEOTIDE SEQUENCE [LARGE SCALE GENOMIC DNA]</scope>
    <source>
        <strain evidence="1 2">PJ23</strain>
    </source>
</reference>
<gene>
    <name evidence="1" type="ORF">SCD90_08120</name>
</gene>
<dbReference type="SMART" id="SM00855">
    <property type="entry name" value="PGAM"/>
    <property type="match status" value="1"/>
</dbReference>
<evidence type="ECO:0000313" key="1">
    <source>
        <dbReference type="EMBL" id="MDX6806027.1"/>
    </source>
</evidence>
<organism evidence="1 2">
    <name type="scientific">Terrihabitans rhizophilus</name>
    <dbReference type="NCBI Taxonomy" id="3092662"/>
    <lineage>
        <taxon>Bacteria</taxon>
        <taxon>Pseudomonadati</taxon>
        <taxon>Pseudomonadota</taxon>
        <taxon>Alphaproteobacteria</taxon>
        <taxon>Hyphomicrobiales</taxon>
        <taxon>Terrihabitans</taxon>
    </lineage>
</organism>
<comment type="caution">
    <text evidence="1">The sequence shown here is derived from an EMBL/GenBank/DDBJ whole genome shotgun (WGS) entry which is preliminary data.</text>
</comment>
<dbReference type="InterPro" id="IPR013078">
    <property type="entry name" value="His_Pase_superF_clade-1"/>
</dbReference>
<dbReference type="PANTHER" id="PTHR48100">
    <property type="entry name" value="BROAD-SPECIFICITY PHOSPHATASE YOR283W-RELATED"/>
    <property type="match status" value="1"/>
</dbReference>
<dbReference type="SUPFAM" id="SSF53254">
    <property type="entry name" value="Phosphoglycerate mutase-like"/>
    <property type="match status" value="1"/>
</dbReference>
<dbReference type="RefSeq" id="WP_319844157.1">
    <property type="nucleotide sequence ID" value="NZ_JAXAFJ010000004.1"/>
</dbReference>
<evidence type="ECO:0000313" key="2">
    <source>
        <dbReference type="Proteomes" id="UP001274321"/>
    </source>
</evidence>
<sequence length="195" mass="21465">MAGHPMLCVVRHGQTDWNAEGRLQGRKDIPINGRGRDQAAAVGRELLRMRPEVAGFRYVSSPLGRTRETMEIMRRAMGLGASGYATDRRLMELTFGDWEGLTWNEVQSRDPQGASARDADKWAFTPPRGESYADLTTRIRGWLDDLEVPTVAVTHGGVARALLGILTGMAPDDLTACVITQGRALMVEDGRASWI</sequence>
<dbReference type="PROSITE" id="PS00175">
    <property type="entry name" value="PG_MUTASE"/>
    <property type="match status" value="1"/>
</dbReference>
<name>A0ABU4RMI2_9HYPH</name>
<dbReference type="PANTHER" id="PTHR48100:SF59">
    <property type="entry name" value="ADENOSYLCOBALAMIN_ALPHA-RIBAZOLE PHOSPHATASE"/>
    <property type="match status" value="1"/>
</dbReference>
<dbReference type="GO" id="GO:0016787">
    <property type="term" value="F:hydrolase activity"/>
    <property type="evidence" value="ECO:0007669"/>
    <property type="project" value="UniProtKB-KW"/>
</dbReference>
<dbReference type="CDD" id="cd07067">
    <property type="entry name" value="HP_PGM_like"/>
    <property type="match status" value="1"/>
</dbReference>
<keyword evidence="1" id="KW-0378">Hydrolase</keyword>
<dbReference type="Gene3D" id="3.40.50.1240">
    <property type="entry name" value="Phosphoglycerate mutase-like"/>
    <property type="match status" value="1"/>
</dbReference>
<proteinExistence type="predicted"/>
<dbReference type="EMBL" id="JAXAFJ010000004">
    <property type="protein sequence ID" value="MDX6806027.1"/>
    <property type="molecule type" value="Genomic_DNA"/>
</dbReference>
<protein>
    <submittedName>
        <fullName evidence="1">Histidine phosphatase family protein</fullName>
        <ecNumber evidence="1">3.1.3.-</ecNumber>
    </submittedName>
</protein>
<keyword evidence="2" id="KW-1185">Reference proteome</keyword>
<dbReference type="InterPro" id="IPR050275">
    <property type="entry name" value="PGM_Phosphatase"/>
</dbReference>
<dbReference type="PIRSF" id="PIRSF000709">
    <property type="entry name" value="6PFK_2-Ptase"/>
    <property type="match status" value="1"/>
</dbReference>
<dbReference type="Proteomes" id="UP001274321">
    <property type="component" value="Unassembled WGS sequence"/>
</dbReference>
<dbReference type="EC" id="3.1.3.-" evidence="1"/>
<dbReference type="InterPro" id="IPR029033">
    <property type="entry name" value="His_PPase_superfam"/>
</dbReference>
<dbReference type="Pfam" id="PF00300">
    <property type="entry name" value="His_Phos_1"/>
    <property type="match status" value="1"/>
</dbReference>
<dbReference type="InterPro" id="IPR001345">
    <property type="entry name" value="PG/BPGM_mutase_AS"/>
</dbReference>